<keyword evidence="2" id="KW-0472">Membrane</keyword>
<dbReference type="EMBL" id="RFLX01000007">
    <property type="protein sequence ID" value="RMI24699.1"/>
    <property type="molecule type" value="Genomic_DNA"/>
</dbReference>
<dbReference type="Proteomes" id="UP000278036">
    <property type="component" value="Unassembled WGS sequence"/>
</dbReference>
<gene>
    <name evidence="3" type="ORF">D6Z83_19350</name>
    <name evidence="4" type="ORF">EBE87_11130</name>
</gene>
<proteinExistence type="predicted"/>
<dbReference type="Pfam" id="PF06170">
    <property type="entry name" value="DUF983"/>
    <property type="match status" value="1"/>
</dbReference>
<name>A0A3A9J8Z6_9PROT</name>
<dbReference type="InParanoid" id="A0A3A9J8Z6"/>
<feature type="transmembrane region" description="Helical" evidence="2">
    <location>
        <begin position="74"/>
        <end position="91"/>
    </location>
</feature>
<feature type="transmembrane region" description="Helical" evidence="2">
    <location>
        <begin position="103"/>
        <end position="121"/>
    </location>
</feature>
<organism evidence="3 6">
    <name type="scientific">Teichococcus wenyumeiae</name>
    <dbReference type="NCBI Taxonomy" id="2478470"/>
    <lineage>
        <taxon>Bacteria</taxon>
        <taxon>Pseudomonadati</taxon>
        <taxon>Pseudomonadota</taxon>
        <taxon>Alphaproteobacteria</taxon>
        <taxon>Acetobacterales</taxon>
        <taxon>Roseomonadaceae</taxon>
        <taxon>Roseomonas</taxon>
    </lineage>
</organism>
<evidence type="ECO:0000313" key="6">
    <source>
        <dbReference type="Proteomes" id="UP000278036"/>
    </source>
</evidence>
<evidence type="ECO:0000256" key="2">
    <source>
        <dbReference type="SAM" id="Phobius"/>
    </source>
</evidence>
<dbReference type="InterPro" id="IPR009325">
    <property type="entry name" value="DUF983"/>
</dbReference>
<reference evidence="3 6" key="1">
    <citation type="submission" date="2018-09" db="EMBL/GenBank/DDBJ databases">
        <title>Roseomonas sp. nov., isolated from feces of Tibetan antelopes in the Qinghai-Tibet plateau, China.</title>
        <authorList>
            <person name="Tian Z."/>
        </authorList>
    </citation>
    <scope>NUCLEOTIDE SEQUENCE [LARGE SCALE GENOMIC DNA]</scope>
    <source>
        <strain evidence="4 5">Z23</strain>
        <strain evidence="3 6">Z24</strain>
    </source>
</reference>
<evidence type="ECO:0000313" key="4">
    <source>
        <dbReference type="EMBL" id="RMI24699.1"/>
    </source>
</evidence>
<evidence type="ECO:0000313" key="5">
    <source>
        <dbReference type="Proteomes" id="UP000274097"/>
    </source>
</evidence>
<keyword evidence="2" id="KW-1133">Transmembrane helix</keyword>
<evidence type="ECO:0000256" key="1">
    <source>
        <dbReference type="SAM" id="MobiDB-lite"/>
    </source>
</evidence>
<comment type="caution">
    <text evidence="3">The sequence shown here is derived from an EMBL/GenBank/DDBJ whole genome shotgun (WGS) entry which is preliminary data.</text>
</comment>
<dbReference type="AlphaFoldDB" id="A0A3A9J8Z6"/>
<feature type="region of interest" description="Disordered" evidence="1">
    <location>
        <begin position="1"/>
        <end position="22"/>
    </location>
</feature>
<dbReference type="Proteomes" id="UP000274097">
    <property type="component" value="Unassembled WGS sequence"/>
</dbReference>
<dbReference type="RefSeq" id="WP_120639890.1">
    <property type="nucleotide sequence ID" value="NZ_RAQU01000146.1"/>
</dbReference>
<sequence>MSGTPLRRWQPDRSAAEPPADQPSFLTMIGRGARNRCPVCGEGHVFRGFLTLAPACEHCGTDFSELRADDAPPYIVIFLVGHILVPLIFVVEKLWMPPMWLHMVVWLPLFTLVSTLALRPVKGAVVGWMLRLGPTGDHHGVLPASTARADD</sequence>
<evidence type="ECO:0000313" key="3">
    <source>
        <dbReference type="EMBL" id="RKK02520.1"/>
    </source>
</evidence>
<protein>
    <submittedName>
        <fullName evidence="3">DUF983 domain-containing protein</fullName>
    </submittedName>
</protein>
<keyword evidence="5" id="KW-1185">Reference proteome</keyword>
<keyword evidence="2" id="KW-0812">Transmembrane</keyword>
<dbReference type="OrthoDB" id="9799456at2"/>
<accession>A0A3A9J8Z6</accession>
<dbReference type="EMBL" id="RAQU01000146">
    <property type="protein sequence ID" value="RKK02520.1"/>
    <property type="molecule type" value="Genomic_DNA"/>
</dbReference>